<feature type="domain" description="Disease resistance protein At4g27190-like leucine-rich repeats" evidence="2">
    <location>
        <begin position="85"/>
        <end position="194"/>
    </location>
</feature>
<dbReference type="PANTHER" id="PTHR33463">
    <property type="entry name" value="NB-ARC DOMAIN-CONTAINING PROTEIN-RELATED"/>
    <property type="match status" value="1"/>
</dbReference>
<name>A0A0R0G689_SOYBN</name>
<dbReference type="InterPro" id="IPR057135">
    <property type="entry name" value="At4g27190-like_LRR"/>
</dbReference>
<dbReference type="InterPro" id="IPR050905">
    <property type="entry name" value="Plant_NBS-LRR"/>
</dbReference>
<evidence type="ECO:0000259" key="2">
    <source>
        <dbReference type="Pfam" id="PF23247"/>
    </source>
</evidence>
<evidence type="ECO:0000313" key="5">
    <source>
        <dbReference type="Proteomes" id="UP000008827"/>
    </source>
</evidence>
<dbReference type="SUPFAM" id="SSF52047">
    <property type="entry name" value="RNI-like"/>
    <property type="match status" value="1"/>
</dbReference>
<dbReference type="Proteomes" id="UP000008827">
    <property type="component" value="Chromosome 15"/>
</dbReference>
<proteinExistence type="predicted"/>
<dbReference type="Pfam" id="PF23247">
    <property type="entry name" value="LRR_RPS2"/>
    <property type="match status" value="2"/>
</dbReference>
<evidence type="ECO:0000313" key="4">
    <source>
        <dbReference type="EnsemblPlants" id="KRH13543"/>
    </source>
</evidence>
<dbReference type="PANTHER" id="PTHR33463:SF204">
    <property type="entry name" value="NB-ARC DOMAIN-CONTAINING PROTEIN"/>
    <property type="match status" value="1"/>
</dbReference>
<protein>
    <recommendedName>
        <fullName evidence="2">Disease resistance protein At4g27190-like leucine-rich repeats domain-containing protein</fullName>
    </recommendedName>
</protein>
<dbReference type="Gene3D" id="3.80.10.10">
    <property type="entry name" value="Ribonuclease Inhibitor"/>
    <property type="match status" value="1"/>
</dbReference>
<evidence type="ECO:0000313" key="3">
    <source>
        <dbReference type="EMBL" id="KRH13543.1"/>
    </source>
</evidence>
<dbReference type="Gramene" id="KRH13543">
    <property type="protein sequence ID" value="KRH13543"/>
    <property type="gene ID" value="GLYMA_15G247300"/>
</dbReference>
<dbReference type="EnsemblPlants" id="KRH13543">
    <property type="protein sequence ID" value="KRH13543"/>
    <property type="gene ID" value="GLYMA_15G247300"/>
</dbReference>
<accession>A0A0R0G689</accession>
<keyword evidence="5" id="KW-1185">Reference proteome</keyword>
<dbReference type="InterPro" id="IPR032675">
    <property type="entry name" value="LRR_dom_sf"/>
</dbReference>
<gene>
    <name evidence="3" type="ORF">GLYMA_15G247300</name>
</gene>
<dbReference type="EMBL" id="CM000848">
    <property type="protein sequence ID" value="KRH13543.1"/>
    <property type="molecule type" value="Genomic_DNA"/>
</dbReference>
<dbReference type="InParanoid" id="A0A0R0G689"/>
<reference evidence="4" key="2">
    <citation type="submission" date="2018-02" db="UniProtKB">
        <authorList>
            <consortium name="EnsemblPlants"/>
        </authorList>
    </citation>
    <scope>IDENTIFICATION</scope>
    <source>
        <strain evidence="4">Williams 82</strain>
    </source>
</reference>
<organism evidence="3">
    <name type="scientific">Glycine max</name>
    <name type="common">Soybean</name>
    <name type="synonym">Glycine hispida</name>
    <dbReference type="NCBI Taxonomy" id="3847"/>
    <lineage>
        <taxon>Eukaryota</taxon>
        <taxon>Viridiplantae</taxon>
        <taxon>Streptophyta</taxon>
        <taxon>Embryophyta</taxon>
        <taxon>Tracheophyta</taxon>
        <taxon>Spermatophyta</taxon>
        <taxon>Magnoliopsida</taxon>
        <taxon>eudicotyledons</taxon>
        <taxon>Gunneridae</taxon>
        <taxon>Pentapetalae</taxon>
        <taxon>rosids</taxon>
        <taxon>fabids</taxon>
        <taxon>Fabales</taxon>
        <taxon>Fabaceae</taxon>
        <taxon>Papilionoideae</taxon>
        <taxon>50 kb inversion clade</taxon>
        <taxon>NPAAA clade</taxon>
        <taxon>indigoferoid/millettioid clade</taxon>
        <taxon>Phaseoleae</taxon>
        <taxon>Glycine</taxon>
        <taxon>Glycine subgen. Soja</taxon>
    </lineage>
</organism>
<dbReference type="OMA" id="LINLMTH"/>
<keyword evidence="1" id="KW-0611">Plant defense</keyword>
<reference evidence="3" key="3">
    <citation type="submission" date="2018-07" db="EMBL/GenBank/DDBJ databases">
        <title>WGS assembly of Glycine max.</title>
        <authorList>
            <person name="Schmutz J."/>
            <person name="Cannon S."/>
            <person name="Schlueter J."/>
            <person name="Ma J."/>
            <person name="Mitros T."/>
            <person name="Nelson W."/>
            <person name="Hyten D."/>
            <person name="Song Q."/>
            <person name="Thelen J."/>
            <person name="Cheng J."/>
            <person name="Xu D."/>
            <person name="Hellsten U."/>
            <person name="May G."/>
            <person name="Yu Y."/>
            <person name="Sakurai T."/>
            <person name="Umezawa T."/>
            <person name="Bhattacharyya M."/>
            <person name="Sandhu D."/>
            <person name="Valliyodan B."/>
            <person name="Lindquist E."/>
            <person name="Peto M."/>
            <person name="Grant D."/>
            <person name="Shu S."/>
            <person name="Goodstein D."/>
            <person name="Barry K."/>
            <person name="Futrell-Griggs M."/>
            <person name="Abernathy B."/>
            <person name="Du J."/>
            <person name="Tian Z."/>
            <person name="Zhu L."/>
            <person name="Gill N."/>
            <person name="Joshi T."/>
            <person name="Libault M."/>
            <person name="Sethuraman A."/>
            <person name="Zhang X."/>
            <person name="Shinozaki K."/>
            <person name="Nguyen H."/>
            <person name="Wing R."/>
            <person name="Cregan P."/>
            <person name="Specht J."/>
            <person name="Grimwood J."/>
            <person name="Rokhsar D."/>
            <person name="Stacey G."/>
            <person name="Shoemaker R."/>
            <person name="Jackson S."/>
        </authorList>
    </citation>
    <scope>NUCLEOTIDE SEQUENCE</scope>
    <source>
        <tissue evidence="3">Callus</tissue>
    </source>
</reference>
<reference evidence="3 4" key="1">
    <citation type="journal article" date="2010" name="Nature">
        <title>Genome sequence of the palaeopolyploid soybean.</title>
        <authorList>
            <person name="Schmutz J."/>
            <person name="Cannon S.B."/>
            <person name="Schlueter J."/>
            <person name="Ma J."/>
            <person name="Mitros T."/>
            <person name="Nelson W."/>
            <person name="Hyten D.L."/>
            <person name="Song Q."/>
            <person name="Thelen J.J."/>
            <person name="Cheng J."/>
            <person name="Xu D."/>
            <person name="Hellsten U."/>
            <person name="May G.D."/>
            <person name="Yu Y."/>
            <person name="Sakurai T."/>
            <person name="Umezawa T."/>
            <person name="Bhattacharyya M.K."/>
            <person name="Sandhu D."/>
            <person name="Valliyodan B."/>
            <person name="Lindquist E."/>
            <person name="Peto M."/>
            <person name="Grant D."/>
            <person name="Shu S."/>
            <person name="Goodstein D."/>
            <person name="Barry K."/>
            <person name="Futrell-Griggs M."/>
            <person name="Abernathy B."/>
            <person name="Du J."/>
            <person name="Tian Z."/>
            <person name="Zhu L."/>
            <person name="Gill N."/>
            <person name="Joshi T."/>
            <person name="Libault M."/>
            <person name="Sethuraman A."/>
            <person name="Zhang X.-C."/>
            <person name="Shinozaki K."/>
            <person name="Nguyen H.T."/>
            <person name="Wing R.A."/>
            <person name="Cregan P."/>
            <person name="Specht J."/>
            <person name="Grimwood J."/>
            <person name="Rokhsar D."/>
            <person name="Stacey G."/>
            <person name="Shoemaker R.C."/>
            <person name="Jackson S.A."/>
        </authorList>
    </citation>
    <scope>NUCLEOTIDE SEQUENCE</scope>
    <source>
        <strain evidence="4">cv. Williams 82</strain>
        <tissue evidence="3">Callus</tissue>
    </source>
</reference>
<sequence>MFNNSLKSIWPNQVTPNSFPNLTKIVIDSCRSQYVFPIYVAKVLRQLQVLKISFCTIENIVEESDSTCDMMVVYLEVRKCHHMMTIVPSSVQFHSLDELHVYKCHGLVNIIMPSTITNLPNLRILRISECDELEEIYGSNNESDDAPLGEIAFMKLEELTLKYLPRLTSFCQGSYNFKFSSLQKVHLKECLVMETFCHGNITTTSHIEVRCLYGWSNEESEDHWVGDLNTTIRTIFTKENTEQNLNSSSESDDG</sequence>
<feature type="domain" description="Disease resistance protein At4g27190-like leucine-rich repeats" evidence="2">
    <location>
        <begin position="3"/>
        <end position="66"/>
    </location>
</feature>
<evidence type="ECO:0000256" key="1">
    <source>
        <dbReference type="ARBA" id="ARBA00022821"/>
    </source>
</evidence>
<dbReference type="AlphaFoldDB" id="A0A0R0G689"/>